<gene>
    <name evidence="8" type="ORF">JETT_0145</name>
</gene>
<dbReference type="AlphaFoldDB" id="A0A533QFV1"/>
<comment type="caution">
    <text evidence="8">The sequence shown here is derived from an EMBL/GenBank/DDBJ whole genome shotgun (WGS) entry which is preliminary data.</text>
</comment>
<keyword evidence="2 6" id="KW-0812">Transmembrane</keyword>
<evidence type="ECO:0000256" key="3">
    <source>
        <dbReference type="ARBA" id="ARBA00022748"/>
    </source>
</evidence>
<evidence type="ECO:0000256" key="1">
    <source>
        <dbReference type="ARBA" id="ARBA00004141"/>
    </source>
</evidence>
<dbReference type="GO" id="GO:0005886">
    <property type="term" value="C:plasma membrane"/>
    <property type="evidence" value="ECO:0007669"/>
    <property type="project" value="TreeGrafter"/>
</dbReference>
<feature type="transmembrane region" description="Helical" evidence="6">
    <location>
        <begin position="55"/>
        <end position="78"/>
    </location>
</feature>
<protein>
    <submittedName>
        <fullName evidence="8">HemX protein, negative effector of steady-state concentration of glutamyl-tRNA reductase</fullName>
    </submittedName>
</protein>
<feature type="transmembrane region" description="Helical" evidence="6">
    <location>
        <begin position="139"/>
        <end position="162"/>
    </location>
</feature>
<feature type="transmembrane region" description="Helical" evidence="6">
    <location>
        <begin position="30"/>
        <end position="48"/>
    </location>
</feature>
<dbReference type="EMBL" id="SULG01000002">
    <property type="protein sequence ID" value="TLD43514.1"/>
    <property type="molecule type" value="Genomic_DNA"/>
</dbReference>
<proteinExistence type="predicted"/>
<evidence type="ECO:0000313" key="8">
    <source>
        <dbReference type="EMBL" id="TLD43514.1"/>
    </source>
</evidence>
<dbReference type="Proteomes" id="UP000319783">
    <property type="component" value="Unassembled WGS sequence"/>
</dbReference>
<evidence type="ECO:0000259" key="7">
    <source>
        <dbReference type="Pfam" id="PF01578"/>
    </source>
</evidence>
<sequence>MMGFFIHSGFLVFLGFESSNIPITNVYESFISLLWCILFVYINLDYLYRLPSLDTFLIPVVTALSLWALTFDGGNLLITVHLQNFWLIAHIIPIFVGYAAFTISFSLSIMYLTQQRQLKHKLFGPLFNKLPSLEGIDKLMWKTISFGFPLLTLGLVFGTFWVKTQNILGEMWYLDYKVILGLATWLIYAALLHMRLVASFHGTKIACLTIAGFCLVLFTFIGTFFMGSKHAFQNVNEQSHTKILHIQ</sequence>
<evidence type="ECO:0000256" key="4">
    <source>
        <dbReference type="ARBA" id="ARBA00022989"/>
    </source>
</evidence>
<feature type="domain" description="Cytochrome c assembly protein" evidence="7">
    <location>
        <begin position="24"/>
        <end position="226"/>
    </location>
</feature>
<evidence type="ECO:0000313" key="9">
    <source>
        <dbReference type="Proteomes" id="UP000319783"/>
    </source>
</evidence>
<comment type="subcellular location">
    <subcellularLocation>
        <location evidence="1">Membrane</location>
        <topology evidence="1">Multi-pass membrane protein</topology>
    </subcellularLocation>
</comment>
<dbReference type="PANTHER" id="PTHR30071">
    <property type="entry name" value="HEME EXPORTER PROTEIN C"/>
    <property type="match status" value="1"/>
</dbReference>
<evidence type="ECO:0000256" key="2">
    <source>
        <dbReference type="ARBA" id="ARBA00022692"/>
    </source>
</evidence>
<accession>A0A533QFV1</accession>
<evidence type="ECO:0000256" key="5">
    <source>
        <dbReference type="ARBA" id="ARBA00023136"/>
    </source>
</evidence>
<feature type="transmembrane region" description="Helical" evidence="6">
    <location>
        <begin position="205"/>
        <end position="226"/>
    </location>
</feature>
<keyword evidence="3" id="KW-0201">Cytochrome c-type biogenesis</keyword>
<keyword evidence="5 6" id="KW-0472">Membrane</keyword>
<feature type="transmembrane region" description="Helical" evidence="6">
    <location>
        <begin position="174"/>
        <end position="193"/>
    </location>
</feature>
<organism evidence="8 9">
    <name type="scientific">Candidatus Jettenia ecosi</name>
    <dbReference type="NCBI Taxonomy" id="2494326"/>
    <lineage>
        <taxon>Bacteria</taxon>
        <taxon>Pseudomonadati</taxon>
        <taxon>Planctomycetota</taxon>
        <taxon>Candidatus Brocadiia</taxon>
        <taxon>Candidatus Brocadiales</taxon>
        <taxon>Candidatus Brocadiaceae</taxon>
        <taxon>Candidatus Jettenia</taxon>
    </lineage>
</organism>
<name>A0A533QFV1_9BACT</name>
<dbReference type="GO" id="GO:0020037">
    <property type="term" value="F:heme binding"/>
    <property type="evidence" value="ECO:0007669"/>
    <property type="project" value="InterPro"/>
</dbReference>
<dbReference type="InterPro" id="IPR002541">
    <property type="entry name" value="Cyt_c_assembly"/>
</dbReference>
<dbReference type="Pfam" id="PF01578">
    <property type="entry name" value="Cytochrom_C_asm"/>
    <property type="match status" value="1"/>
</dbReference>
<dbReference type="GO" id="GO:0017004">
    <property type="term" value="P:cytochrome complex assembly"/>
    <property type="evidence" value="ECO:0007669"/>
    <property type="project" value="UniProtKB-KW"/>
</dbReference>
<evidence type="ECO:0000256" key="6">
    <source>
        <dbReference type="SAM" id="Phobius"/>
    </source>
</evidence>
<dbReference type="PANTHER" id="PTHR30071:SF1">
    <property type="entry name" value="CYTOCHROME B_B6 PROTEIN-RELATED"/>
    <property type="match status" value="1"/>
</dbReference>
<keyword evidence="4 6" id="KW-1133">Transmembrane helix</keyword>
<reference evidence="8 9" key="1">
    <citation type="submission" date="2019-04" db="EMBL/GenBank/DDBJ databases">
        <title>Genome of a novel bacterium Candidatus Jettenia ecosi reconstructed from metagenome of an anammox bioreactor.</title>
        <authorList>
            <person name="Mardanov A.V."/>
            <person name="Beletsky A.V."/>
            <person name="Ravin N.V."/>
            <person name="Botchkova E.A."/>
            <person name="Litti Y.V."/>
            <person name="Nozhevnikova A.N."/>
        </authorList>
    </citation>
    <scope>NUCLEOTIDE SEQUENCE [LARGE SCALE GENOMIC DNA]</scope>
    <source>
        <strain evidence="8">J2</strain>
    </source>
</reference>
<feature type="transmembrane region" description="Helical" evidence="6">
    <location>
        <begin position="84"/>
        <end position="112"/>
    </location>
</feature>
<dbReference type="InterPro" id="IPR045062">
    <property type="entry name" value="Cyt_c_biogenesis_CcsA/CcmC"/>
</dbReference>